<sequence length="427" mass="47977">MVQSTRLLVRVYKNFARKFGHSVISAKDPVSFYPTASFLDNAAHEQRMKENEAAVPTRPSLQSVKHIYRDMVLPQDVCDLLWEPKTEDYVITSLAEDCALNGDSLHKIVSRSPVSETKLMFANIAISWLDKFKAQTLQLSELTGLEEQLLYNKPLQIISSDYTEDCLSSAENLKEFCDLLLKKGYSLESITQFILSSHTTLAQYKYILGYLCENMYVLNPVSISEFTGYIITDAYKRHTSNEKELLGYSEAFDCFLRERLLQVYPSSLRAVGAITLDKLAYLSSVSENFQTAIMTLTDLIQQHKTAPSKSTWGTFFAAYSKYAVEQDLLKSQILAQISALKPVIFHHRLTAHNFRFLLSKVVDNSHDLSHLVQLVQTSSPDILVECGGQVIKKLQQISNASNASSIVKAVQATQLSKALEAAGFQPN</sequence>
<comment type="caution">
    <text evidence="1">The sequence shown here is derived from an EMBL/GenBank/DDBJ whole genome shotgun (WGS) entry which is preliminary data.</text>
</comment>
<dbReference type="OrthoDB" id="4094059at2759"/>
<proteinExistence type="predicted"/>
<accession>A0A1A0H4S8</accession>
<dbReference type="Proteomes" id="UP000092555">
    <property type="component" value="Unassembled WGS sequence"/>
</dbReference>
<organism evidence="1 2">
    <name type="scientific">Metschnikowia bicuspidata var. bicuspidata NRRL YB-4993</name>
    <dbReference type="NCBI Taxonomy" id="869754"/>
    <lineage>
        <taxon>Eukaryota</taxon>
        <taxon>Fungi</taxon>
        <taxon>Dikarya</taxon>
        <taxon>Ascomycota</taxon>
        <taxon>Saccharomycotina</taxon>
        <taxon>Pichiomycetes</taxon>
        <taxon>Metschnikowiaceae</taxon>
        <taxon>Metschnikowia</taxon>
    </lineage>
</organism>
<gene>
    <name evidence="1" type="ORF">METBIDRAFT_224688</name>
</gene>
<evidence type="ECO:0008006" key="3">
    <source>
        <dbReference type="Google" id="ProtNLM"/>
    </source>
</evidence>
<dbReference type="EMBL" id="LXTC01000008">
    <property type="protein sequence ID" value="OBA19041.1"/>
    <property type="molecule type" value="Genomic_DNA"/>
</dbReference>
<reference evidence="1 2" key="1">
    <citation type="submission" date="2016-05" db="EMBL/GenBank/DDBJ databases">
        <title>Comparative genomics of biotechnologically important yeasts.</title>
        <authorList>
            <consortium name="DOE Joint Genome Institute"/>
            <person name="Riley R."/>
            <person name="Haridas S."/>
            <person name="Wolfe K.H."/>
            <person name="Lopes M.R."/>
            <person name="Hittinger C.T."/>
            <person name="Goker M."/>
            <person name="Salamov A."/>
            <person name="Wisecaver J."/>
            <person name="Long T.M."/>
            <person name="Aerts A.L."/>
            <person name="Barry K."/>
            <person name="Choi C."/>
            <person name="Clum A."/>
            <person name="Coughlan A.Y."/>
            <person name="Deshpande S."/>
            <person name="Douglass A.P."/>
            <person name="Hanson S.J."/>
            <person name="Klenk H.-P."/>
            <person name="LaButti K."/>
            <person name="Lapidus A."/>
            <person name="Lindquist E."/>
            <person name="Lipzen A."/>
            <person name="Meier-kolthoff J.P."/>
            <person name="Ohm R.A."/>
            <person name="Otillar R.P."/>
            <person name="Pangilinan J."/>
            <person name="Peng Y."/>
            <person name="Rokas A."/>
            <person name="Rosa C.A."/>
            <person name="Scheuner C."/>
            <person name="Sibirny A.A."/>
            <person name="Slot J.C."/>
            <person name="Stielow J.B."/>
            <person name="Sun H."/>
            <person name="Kurtzman C.P."/>
            <person name="Blackwell M."/>
            <person name="Grigoriev I.V."/>
            <person name="Jeffries T.W."/>
        </authorList>
    </citation>
    <scope>NUCLEOTIDE SEQUENCE [LARGE SCALE GENOMIC DNA]</scope>
    <source>
        <strain evidence="1 2">NRRL YB-4993</strain>
    </source>
</reference>
<evidence type="ECO:0000313" key="2">
    <source>
        <dbReference type="Proteomes" id="UP000092555"/>
    </source>
</evidence>
<dbReference type="AlphaFoldDB" id="A0A1A0H4S8"/>
<name>A0A1A0H4S8_9ASCO</name>
<dbReference type="RefSeq" id="XP_018709576.1">
    <property type="nucleotide sequence ID" value="XM_018855164.1"/>
</dbReference>
<keyword evidence="2" id="KW-1185">Reference proteome</keyword>
<dbReference type="GeneID" id="30028140"/>
<protein>
    <recommendedName>
        <fullName evidence="3">ATPase expression protein 1</fullName>
    </recommendedName>
</protein>
<evidence type="ECO:0000313" key="1">
    <source>
        <dbReference type="EMBL" id="OBA19041.1"/>
    </source>
</evidence>